<protein>
    <recommendedName>
        <fullName evidence="9">Oligosaccharide flippase family protein</fullName>
    </recommendedName>
</protein>
<evidence type="ECO:0000313" key="7">
    <source>
        <dbReference type="EMBL" id="RGV47155.1"/>
    </source>
</evidence>
<dbReference type="AlphaFoldDB" id="A0A412XPR5"/>
<keyword evidence="2" id="KW-1003">Cell membrane</keyword>
<dbReference type="PANTHER" id="PTHR30250:SF28">
    <property type="entry name" value="POLYSACCHARIDE BIOSYNTHESIS PROTEIN"/>
    <property type="match status" value="1"/>
</dbReference>
<comment type="subcellular location">
    <subcellularLocation>
        <location evidence="1">Cell membrane</location>
        <topology evidence="1">Multi-pass membrane protein</topology>
    </subcellularLocation>
</comment>
<evidence type="ECO:0000256" key="1">
    <source>
        <dbReference type="ARBA" id="ARBA00004651"/>
    </source>
</evidence>
<feature type="transmembrane region" description="Helical" evidence="6">
    <location>
        <begin position="53"/>
        <end position="71"/>
    </location>
</feature>
<evidence type="ECO:0008006" key="9">
    <source>
        <dbReference type="Google" id="ProtNLM"/>
    </source>
</evidence>
<evidence type="ECO:0000313" key="8">
    <source>
        <dbReference type="Proteomes" id="UP000286270"/>
    </source>
</evidence>
<gene>
    <name evidence="7" type="ORF">DWW08_23165</name>
</gene>
<evidence type="ECO:0000256" key="5">
    <source>
        <dbReference type="ARBA" id="ARBA00023136"/>
    </source>
</evidence>
<dbReference type="RefSeq" id="WP_122143699.1">
    <property type="nucleotide sequence ID" value="NZ_QRZH01000041.1"/>
</dbReference>
<proteinExistence type="predicted"/>
<evidence type="ECO:0000256" key="3">
    <source>
        <dbReference type="ARBA" id="ARBA00022692"/>
    </source>
</evidence>
<name>A0A412XPR5_BACFG</name>
<dbReference type="GO" id="GO:0005886">
    <property type="term" value="C:plasma membrane"/>
    <property type="evidence" value="ECO:0007669"/>
    <property type="project" value="UniProtKB-SubCell"/>
</dbReference>
<dbReference type="Pfam" id="PF01943">
    <property type="entry name" value="Polysacc_synt"/>
    <property type="match status" value="1"/>
</dbReference>
<feature type="transmembrane region" description="Helical" evidence="6">
    <location>
        <begin position="125"/>
        <end position="145"/>
    </location>
</feature>
<keyword evidence="5 6" id="KW-0472">Membrane</keyword>
<accession>A0A412XPR5</accession>
<keyword evidence="4 6" id="KW-1133">Transmembrane helix</keyword>
<dbReference type="InterPro" id="IPR002797">
    <property type="entry name" value="Polysacc_synth"/>
</dbReference>
<evidence type="ECO:0000256" key="4">
    <source>
        <dbReference type="ARBA" id="ARBA00022989"/>
    </source>
</evidence>
<organism evidence="7 8">
    <name type="scientific">Bacteroides fragilis</name>
    <dbReference type="NCBI Taxonomy" id="817"/>
    <lineage>
        <taxon>Bacteria</taxon>
        <taxon>Pseudomonadati</taxon>
        <taxon>Bacteroidota</taxon>
        <taxon>Bacteroidia</taxon>
        <taxon>Bacteroidales</taxon>
        <taxon>Bacteroidaceae</taxon>
        <taxon>Bacteroides</taxon>
    </lineage>
</organism>
<dbReference type="PANTHER" id="PTHR30250">
    <property type="entry name" value="PST FAMILY PREDICTED COLANIC ACID TRANSPORTER"/>
    <property type="match status" value="1"/>
</dbReference>
<dbReference type="Proteomes" id="UP000286270">
    <property type="component" value="Unassembled WGS sequence"/>
</dbReference>
<reference evidence="7 8" key="1">
    <citation type="submission" date="2018-08" db="EMBL/GenBank/DDBJ databases">
        <title>A genome reference for cultivated species of the human gut microbiota.</title>
        <authorList>
            <person name="Zou Y."/>
            <person name="Xue W."/>
            <person name="Luo G."/>
        </authorList>
    </citation>
    <scope>NUCLEOTIDE SEQUENCE [LARGE SCALE GENOMIC DNA]</scope>
    <source>
        <strain evidence="7 8">AF14-26</strain>
    </source>
</reference>
<evidence type="ECO:0000256" key="2">
    <source>
        <dbReference type="ARBA" id="ARBA00022475"/>
    </source>
</evidence>
<sequence length="175" mass="19668">MDRGKKGRLEYLKSSFVKNVFTLVSGTAVSQLAPILFSPILSRIFSPQEFGSLAFFIALATFCSNISMFRYEVAIVLPKSDNEAVKLVSLSFILLFTTTVLFSIIIGCFCNQICVLLSANDLINWIFLIPFYILIQGIYAILYNWNNRKEKYKISAFGGIVRTYSNSILNSATLL</sequence>
<dbReference type="EMBL" id="QRZH01000041">
    <property type="protein sequence ID" value="RGV47155.1"/>
    <property type="molecule type" value="Genomic_DNA"/>
</dbReference>
<evidence type="ECO:0000256" key="6">
    <source>
        <dbReference type="SAM" id="Phobius"/>
    </source>
</evidence>
<dbReference type="InterPro" id="IPR050833">
    <property type="entry name" value="Poly_Biosynth_Transport"/>
</dbReference>
<feature type="transmembrane region" description="Helical" evidence="6">
    <location>
        <begin position="20"/>
        <end position="41"/>
    </location>
</feature>
<keyword evidence="3 6" id="KW-0812">Transmembrane</keyword>
<comment type="caution">
    <text evidence="7">The sequence shown here is derived from an EMBL/GenBank/DDBJ whole genome shotgun (WGS) entry which is preliminary data.</text>
</comment>
<feature type="transmembrane region" description="Helical" evidence="6">
    <location>
        <begin position="92"/>
        <end position="119"/>
    </location>
</feature>